<dbReference type="VEuPathDB" id="FungiDB:GGTG_06105"/>
<gene>
    <name evidence="4" type="primary">20346563</name>
    <name evidence="3" type="ORF">GGTG_06105</name>
</gene>
<evidence type="ECO:0000313" key="4">
    <source>
        <dbReference type="EnsemblFungi" id="EJT76183"/>
    </source>
</evidence>
<dbReference type="HOGENOM" id="CLU_1713367_0_0_1"/>
<feature type="compositionally biased region" description="Low complexity" evidence="1">
    <location>
        <begin position="41"/>
        <end position="54"/>
    </location>
</feature>
<accession>J3NXV0</accession>
<keyword evidence="5" id="KW-1185">Reference proteome</keyword>
<evidence type="ECO:0000256" key="2">
    <source>
        <dbReference type="SAM" id="SignalP"/>
    </source>
</evidence>
<dbReference type="Proteomes" id="UP000006039">
    <property type="component" value="Unassembled WGS sequence"/>
</dbReference>
<reference evidence="3" key="2">
    <citation type="submission" date="2010-07" db="EMBL/GenBank/DDBJ databases">
        <authorList>
            <consortium name="The Broad Institute Genome Sequencing Platform"/>
            <consortium name="Broad Institute Genome Sequencing Center for Infectious Disease"/>
            <person name="Ma L.-J."/>
            <person name="Dead R."/>
            <person name="Young S."/>
            <person name="Zeng Q."/>
            <person name="Koehrsen M."/>
            <person name="Alvarado L."/>
            <person name="Berlin A."/>
            <person name="Chapman S.B."/>
            <person name="Chen Z."/>
            <person name="Freedman E."/>
            <person name="Gellesch M."/>
            <person name="Goldberg J."/>
            <person name="Griggs A."/>
            <person name="Gujja S."/>
            <person name="Heilman E.R."/>
            <person name="Heiman D."/>
            <person name="Hepburn T."/>
            <person name="Howarth C."/>
            <person name="Jen D."/>
            <person name="Larson L."/>
            <person name="Mehta T."/>
            <person name="Neiman D."/>
            <person name="Pearson M."/>
            <person name="Roberts A."/>
            <person name="Saif S."/>
            <person name="Shea T."/>
            <person name="Shenoy N."/>
            <person name="Sisk P."/>
            <person name="Stolte C."/>
            <person name="Sykes S."/>
            <person name="Walk T."/>
            <person name="White J."/>
            <person name="Yandava C."/>
            <person name="Haas B."/>
            <person name="Nusbaum C."/>
            <person name="Birren B."/>
        </authorList>
    </citation>
    <scope>NUCLEOTIDE SEQUENCE</scope>
    <source>
        <strain evidence="3">R3-111a-1</strain>
    </source>
</reference>
<keyword evidence="2" id="KW-0732">Signal</keyword>
<dbReference type="RefSeq" id="XP_009222183.1">
    <property type="nucleotide sequence ID" value="XM_009223919.1"/>
</dbReference>
<reference evidence="4" key="5">
    <citation type="submission" date="2018-04" db="UniProtKB">
        <authorList>
            <consortium name="EnsemblFungi"/>
        </authorList>
    </citation>
    <scope>IDENTIFICATION</scope>
    <source>
        <strain evidence="4">R3-111a-1</strain>
    </source>
</reference>
<evidence type="ECO:0000313" key="5">
    <source>
        <dbReference type="Proteomes" id="UP000006039"/>
    </source>
</evidence>
<feature type="region of interest" description="Disordered" evidence="1">
    <location>
        <begin position="30"/>
        <end position="54"/>
    </location>
</feature>
<organism evidence="3">
    <name type="scientific">Gaeumannomyces tritici (strain R3-111a-1)</name>
    <name type="common">Wheat and barley take-all root rot fungus</name>
    <name type="synonym">Gaeumannomyces graminis var. tritici</name>
    <dbReference type="NCBI Taxonomy" id="644352"/>
    <lineage>
        <taxon>Eukaryota</taxon>
        <taxon>Fungi</taxon>
        <taxon>Dikarya</taxon>
        <taxon>Ascomycota</taxon>
        <taxon>Pezizomycotina</taxon>
        <taxon>Sordariomycetes</taxon>
        <taxon>Sordariomycetidae</taxon>
        <taxon>Magnaporthales</taxon>
        <taxon>Magnaporthaceae</taxon>
        <taxon>Gaeumannomyces</taxon>
    </lineage>
</organism>
<feature type="signal peptide" evidence="2">
    <location>
        <begin position="1"/>
        <end position="19"/>
    </location>
</feature>
<dbReference type="EMBL" id="GL385397">
    <property type="protein sequence ID" value="EJT76183.1"/>
    <property type="molecule type" value="Genomic_DNA"/>
</dbReference>
<evidence type="ECO:0000313" key="3">
    <source>
        <dbReference type="EMBL" id="EJT76183.1"/>
    </source>
</evidence>
<feature type="chain" id="PRO_5015094624" evidence="2">
    <location>
        <begin position="20"/>
        <end position="153"/>
    </location>
</feature>
<dbReference type="AlphaFoldDB" id="J3NXV0"/>
<dbReference type="EnsemblFungi" id="EJT76183">
    <property type="protein sequence ID" value="EJT76183"/>
    <property type="gene ID" value="GGTG_06105"/>
</dbReference>
<protein>
    <submittedName>
        <fullName evidence="3 4">Uncharacterized protein</fullName>
    </submittedName>
</protein>
<reference evidence="4" key="4">
    <citation type="journal article" date="2015" name="G3 (Bethesda)">
        <title>Genome sequences of three phytopathogenic species of the Magnaporthaceae family of fungi.</title>
        <authorList>
            <person name="Okagaki L.H."/>
            <person name="Nunes C.C."/>
            <person name="Sailsbery J."/>
            <person name="Clay B."/>
            <person name="Brown D."/>
            <person name="John T."/>
            <person name="Oh Y."/>
            <person name="Young N."/>
            <person name="Fitzgerald M."/>
            <person name="Haas B.J."/>
            <person name="Zeng Q."/>
            <person name="Young S."/>
            <person name="Adiconis X."/>
            <person name="Fan L."/>
            <person name="Levin J.Z."/>
            <person name="Mitchell T.K."/>
            <person name="Okubara P.A."/>
            <person name="Farman M.L."/>
            <person name="Kohn L.M."/>
            <person name="Birren B."/>
            <person name="Ma L.-J."/>
            <person name="Dean R.A."/>
        </authorList>
    </citation>
    <scope>NUCLEOTIDE SEQUENCE</scope>
    <source>
        <strain evidence="4">R3-111a-1</strain>
    </source>
</reference>
<reference evidence="5" key="1">
    <citation type="submission" date="2010-07" db="EMBL/GenBank/DDBJ databases">
        <title>The genome sequence of Gaeumannomyces graminis var. tritici strain R3-111a-1.</title>
        <authorList>
            <consortium name="The Broad Institute Genome Sequencing Platform"/>
            <person name="Ma L.-J."/>
            <person name="Dead R."/>
            <person name="Young S."/>
            <person name="Zeng Q."/>
            <person name="Koehrsen M."/>
            <person name="Alvarado L."/>
            <person name="Berlin A."/>
            <person name="Chapman S.B."/>
            <person name="Chen Z."/>
            <person name="Freedman E."/>
            <person name="Gellesch M."/>
            <person name="Goldberg J."/>
            <person name="Griggs A."/>
            <person name="Gujja S."/>
            <person name="Heilman E.R."/>
            <person name="Heiman D."/>
            <person name="Hepburn T."/>
            <person name="Howarth C."/>
            <person name="Jen D."/>
            <person name="Larson L."/>
            <person name="Mehta T."/>
            <person name="Neiman D."/>
            <person name="Pearson M."/>
            <person name="Roberts A."/>
            <person name="Saif S."/>
            <person name="Shea T."/>
            <person name="Shenoy N."/>
            <person name="Sisk P."/>
            <person name="Stolte C."/>
            <person name="Sykes S."/>
            <person name="Walk T."/>
            <person name="White J."/>
            <person name="Yandava C."/>
            <person name="Haas B."/>
            <person name="Nusbaum C."/>
            <person name="Birren B."/>
        </authorList>
    </citation>
    <scope>NUCLEOTIDE SEQUENCE [LARGE SCALE GENOMIC DNA]</scope>
    <source>
        <strain evidence="5">R3-111a-1</strain>
    </source>
</reference>
<dbReference type="GeneID" id="20346563"/>
<sequence length="153" mass="16327">MKVPIATILVAGLALPAVAAPIRSFDVVARTPGGGGGRNGKSGTYSNNGSNNTNGNYGNYGSYGTYSNYPTSYTTYGTYPSTYSTYGSYPSNYSTYGTYKRWVGWAKNLFAHSSADVETKGAVSGAVVKRRLFNPGPGKQEFPKFNVSRARIV</sequence>
<reference evidence="3" key="3">
    <citation type="submission" date="2010-09" db="EMBL/GenBank/DDBJ databases">
        <title>Annotation of Gaeumannomyces graminis var. tritici R3-111a-1.</title>
        <authorList>
            <consortium name="The Broad Institute Genome Sequencing Platform"/>
            <person name="Ma L.-J."/>
            <person name="Dead R."/>
            <person name="Young S.K."/>
            <person name="Zeng Q."/>
            <person name="Gargeya S."/>
            <person name="Fitzgerald M."/>
            <person name="Haas B."/>
            <person name="Abouelleil A."/>
            <person name="Alvarado L."/>
            <person name="Arachchi H.M."/>
            <person name="Berlin A."/>
            <person name="Brown A."/>
            <person name="Chapman S.B."/>
            <person name="Chen Z."/>
            <person name="Dunbar C."/>
            <person name="Freedman E."/>
            <person name="Gearin G."/>
            <person name="Gellesch M."/>
            <person name="Goldberg J."/>
            <person name="Griggs A."/>
            <person name="Gujja S."/>
            <person name="Heiman D."/>
            <person name="Howarth C."/>
            <person name="Larson L."/>
            <person name="Lui A."/>
            <person name="MacDonald P.J.P."/>
            <person name="Mehta T."/>
            <person name="Montmayeur A."/>
            <person name="Murphy C."/>
            <person name="Neiman D."/>
            <person name="Pearson M."/>
            <person name="Priest M."/>
            <person name="Roberts A."/>
            <person name="Saif S."/>
            <person name="Shea T."/>
            <person name="Shenoy N."/>
            <person name="Sisk P."/>
            <person name="Stolte C."/>
            <person name="Sykes S."/>
            <person name="Yandava C."/>
            <person name="Wortman J."/>
            <person name="Nusbaum C."/>
            <person name="Birren B."/>
        </authorList>
    </citation>
    <scope>NUCLEOTIDE SEQUENCE</scope>
    <source>
        <strain evidence="3">R3-111a-1</strain>
    </source>
</reference>
<evidence type="ECO:0000256" key="1">
    <source>
        <dbReference type="SAM" id="MobiDB-lite"/>
    </source>
</evidence>
<name>J3NXV0_GAET3</name>
<proteinExistence type="predicted"/>